<dbReference type="InterPro" id="IPR037143">
    <property type="entry name" value="4-PPantetheinyl_Trfase_dom_sf"/>
</dbReference>
<dbReference type="GO" id="GO:0006633">
    <property type="term" value="P:fatty acid biosynthetic process"/>
    <property type="evidence" value="ECO:0007669"/>
    <property type="project" value="UniProtKB-UniRule"/>
</dbReference>
<protein>
    <recommendedName>
        <fullName evidence="8">Holo-[acyl-carrier-protein] synthase</fullName>
        <shortName evidence="8">Holo-ACP synthase</shortName>
        <ecNumber evidence="8">2.7.8.7</ecNumber>
    </recommendedName>
    <alternativeName>
        <fullName evidence="8">4'-phosphopantetheinyl transferase AcpS</fullName>
    </alternativeName>
</protein>
<keyword evidence="7 8" id="KW-0275">Fatty acid biosynthesis</keyword>
<dbReference type="OrthoDB" id="389495at2"/>
<comment type="function">
    <text evidence="8">Transfers the 4'-phosphopantetheine moiety from coenzyme A to a Ser of acyl-carrier-protein.</text>
</comment>
<keyword evidence="6 8" id="KW-0443">Lipid metabolism</keyword>
<dbReference type="GO" id="GO:0000287">
    <property type="term" value="F:magnesium ion binding"/>
    <property type="evidence" value="ECO:0007669"/>
    <property type="project" value="UniProtKB-UniRule"/>
</dbReference>
<dbReference type="InterPro" id="IPR004568">
    <property type="entry name" value="Ppantetheine-prot_Trfase_dom"/>
</dbReference>
<dbReference type="GO" id="GO:0008897">
    <property type="term" value="F:holo-[acyl-carrier-protein] synthase activity"/>
    <property type="evidence" value="ECO:0007669"/>
    <property type="project" value="UniProtKB-UniRule"/>
</dbReference>
<dbReference type="SUPFAM" id="SSF56214">
    <property type="entry name" value="4'-phosphopantetheinyl transferase"/>
    <property type="match status" value="1"/>
</dbReference>
<evidence type="ECO:0000313" key="10">
    <source>
        <dbReference type="EMBL" id="AHK22296.1"/>
    </source>
</evidence>
<dbReference type="EC" id="2.7.8.7" evidence="8"/>
<feature type="binding site" evidence="8">
    <location>
        <position position="9"/>
    </location>
    <ligand>
        <name>Mg(2+)</name>
        <dbReference type="ChEBI" id="CHEBI:18420"/>
    </ligand>
</feature>
<evidence type="ECO:0000256" key="8">
    <source>
        <dbReference type="HAMAP-Rule" id="MF_00101"/>
    </source>
</evidence>
<evidence type="ECO:0000256" key="4">
    <source>
        <dbReference type="ARBA" id="ARBA00022832"/>
    </source>
</evidence>
<dbReference type="InterPro" id="IPR008278">
    <property type="entry name" value="4-PPantetheinyl_Trfase_dom"/>
</dbReference>
<evidence type="ECO:0000256" key="1">
    <source>
        <dbReference type="ARBA" id="ARBA00022516"/>
    </source>
</evidence>
<dbReference type="HOGENOM" id="CLU_089696_1_2_14"/>
<keyword evidence="11" id="KW-1185">Reference proteome</keyword>
<evidence type="ECO:0000313" key="11">
    <source>
        <dbReference type="Proteomes" id="UP000019450"/>
    </source>
</evidence>
<comment type="catalytic activity">
    <reaction evidence="8">
        <text>apo-[ACP] + CoA = holo-[ACP] + adenosine 3',5'-bisphosphate + H(+)</text>
        <dbReference type="Rhea" id="RHEA:12068"/>
        <dbReference type="Rhea" id="RHEA-COMP:9685"/>
        <dbReference type="Rhea" id="RHEA-COMP:9690"/>
        <dbReference type="ChEBI" id="CHEBI:15378"/>
        <dbReference type="ChEBI" id="CHEBI:29999"/>
        <dbReference type="ChEBI" id="CHEBI:57287"/>
        <dbReference type="ChEBI" id="CHEBI:58343"/>
        <dbReference type="ChEBI" id="CHEBI:64479"/>
        <dbReference type="EC" id="2.7.8.7"/>
    </reaction>
</comment>
<dbReference type="KEGG" id="hcr:X271_00188"/>
<keyword evidence="1 8" id="KW-0444">Lipid biosynthesis</keyword>
<proteinExistence type="inferred from homology"/>
<dbReference type="HAMAP" id="MF_00101">
    <property type="entry name" value="AcpS"/>
    <property type="match status" value="1"/>
</dbReference>
<keyword evidence="5 8" id="KW-0460">Magnesium</keyword>
<evidence type="ECO:0000256" key="6">
    <source>
        <dbReference type="ARBA" id="ARBA00023098"/>
    </source>
</evidence>
<dbReference type="NCBIfam" id="TIGR00556">
    <property type="entry name" value="pantethn_trn"/>
    <property type="match status" value="1"/>
</dbReference>
<evidence type="ECO:0000256" key="3">
    <source>
        <dbReference type="ARBA" id="ARBA00022723"/>
    </source>
</evidence>
<keyword evidence="2 8" id="KW-0808">Transferase</keyword>
<reference evidence="10 11" key="1">
    <citation type="journal article" date="2014" name="Genome Biol. Evol.">
        <title>Phylogenomics of "Candidatus Hepatoplasma crinochetorum," a Lineage of Mollicutes Associated with Noninsect Arthropods.</title>
        <authorList>
            <person name="Leclercq S."/>
            <person name="Dittmer J."/>
            <person name="Bouchon D."/>
            <person name="Cordaux R."/>
        </authorList>
    </citation>
    <scope>NUCLEOTIDE SEQUENCE [LARGE SCALE GENOMIC DNA]</scope>
    <source>
        <strain evidence="10 11">Av</strain>
    </source>
</reference>
<evidence type="ECO:0000256" key="7">
    <source>
        <dbReference type="ARBA" id="ARBA00023160"/>
    </source>
</evidence>
<evidence type="ECO:0000256" key="2">
    <source>
        <dbReference type="ARBA" id="ARBA00022679"/>
    </source>
</evidence>
<name>W8GMP0_9MOLU</name>
<dbReference type="Pfam" id="PF01648">
    <property type="entry name" value="ACPS"/>
    <property type="match status" value="1"/>
</dbReference>
<keyword evidence="3 8" id="KW-0479">Metal-binding</keyword>
<dbReference type="RefSeq" id="WP_038462229.1">
    <property type="nucleotide sequence ID" value="NZ_CP006932.1"/>
</dbReference>
<comment type="cofactor">
    <cofactor evidence="8">
        <name>Mg(2+)</name>
        <dbReference type="ChEBI" id="CHEBI:18420"/>
    </cofactor>
</comment>
<evidence type="ECO:0000259" key="9">
    <source>
        <dbReference type="Pfam" id="PF01648"/>
    </source>
</evidence>
<comment type="similarity">
    <text evidence="8">Belongs to the P-Pant transferase superfamily. AcpS family.</text>
</comment>
<feature type="binding site" evidence="8">
    <location>
        <position position="55"/>
    </location>
    <ligand>
        <name>Mg(2+)</name>
        <dbReference type="ChEBI" id="CHEBI:18420"/>
    </ligand>
</feature>
<accession>W8GMP0</accession>
<dbReference type="Proteomes" id="UP000019450">
    <property type="component" value="Chromosome"/>
</dbReference>
<dbReference type="InterPro" id="IPR002582">
    <property type="entry name" value="ACPS"/>
</dbReference>
<evidence type="ECO:0000256" key="5">
    <source>
        <dbReference type="ARBA" id="ARBA00022842"/>
    </source>
</evidence>
<keyword evidence="8" id="KW-0963">Cytoplasm</keyword>
<dbReference type="NCBIfam" id="TIGR00516">
    <property type="entry name" value="acpS"/>
    <property type="match status" value="1"/>
</dbReference>
<sequence>MEILNIGTDIVENKRLDNLNLIKRFLSIEEFSLFENIKDKNEALNFAAGRFAAKEAIIKTFNKKINFSNIKILNDNNGKPIIFFNDKLTKNLLLSISHEKKYTIAFTILLKN</sequence>
<organism evidence="10 11">
    <name type="scientific">Candidatus Hepatoplasma crinochetorum Av</name>
    <dbReference type="NCBI Taxonomy" id="1427984"/>
    <lineage>
        <taxon>Bacteria</taxon>
        <taxon>Bacillati</taxon>
        <taxon>Mycoplasmatota</taxon>
        <taxon>Mollicutes</taxon>
        <taxon>Candidatus Hepatoplasmataceae</taxon>
        <taxon>Candidatus Hepatoplasma</taxon>
    </lineage>
</organism>
<dbReference type="Gene3D" id="3.90.470.20">
    <property type="entry name" value="4'-phosphopantetheinyl transferase domain"/>
    <property type="match status" value="1"/>
</dbReference>
<dbReference type="EMBL" id="CP006932">
    <property type="protein sequence ID" value="AHK22296.1"/>
    <property type="molecule type" value="Genomic_DNA"/>
</dbReference>
<dbReference type="GO" id="GO:0005737">
    <property type="term" value="C:cytoplasm"/>
    <property type="evidence" value="ECO:0007669"/>
    <property type="project" value="UniProtKB-SubCell"/>
</dbReference>
<keyword evidence="4 8" id="KW-0276">Fatty acid metabolism</keyword>
<dbReference type="STRING" id="1427984.X271_00188"/>
<dbReference type="AlphaFoldDB" id="W8GMP0"/>
<gene>
    <name evidence="8 10" type="primary">acpS</name>
    <name evidence="10" type="ORF">X271_00188</name>
</gene>
<comment type="subcellular location">
    <subcellularLocation>
        <location evidence="8">Cytoplasm</location>
    </subcellularLocation>
</comment>
<feature type="domain" description="4'-phosphopantetheinyl transferase" evidence="9">
    <location>
        <begin position="6"/>
        <end position="106"/>
    </location>
</feature>
<dbReference type="eggNOG" id="COG0736">
    <property type="taxonomic scope" value="Bacteria"/>
</dbReference>